<dbReference type="InterPro" id="IPR000120">
    <property type="entry name" value="Amidase"/>
</dbReference>
<evidence type="ECO:0000313" key="10">
    <source>
        <dbReference type="Proteomes" id="UP000005273"/>
    </source>
</evidence>
<dbReference type="HAMAP" id="MF_00120">
    <property type="entry name" value="GatA"/>
    <property type="match status" value="1"/>
</dbReference>
<comment type="catalytic activity">
    <reaction evidence="6 7">
        <text>L-glutamyl-tRNA(Gln) + L-glutamine + ATP + H2O = L-glutaminyl-tRNA(Gln) + L-glutamate + ADP + phosphate + H(+)</text>
        <dbReference type="Rhea" id="RHEA:17521"/>
        <dbReference type="Rhea" id="RHEA-COMP:9681"/>
        <dbReference type="Rhea" id="RHEA-COMP:9684"/>
        <dbReference type="ChEBI" id="CHEBI:15377"/>
        <dbReference type="ChEBI" id="CHEBI:15378"/>
        <dbReference type="ChEBI" id="CHEBI:29985"/>
        <dbReference type="ChEBI" id="CHEBI:30616"/>
        <dbReference type="ChEBI" id="CHEBI:43474"/>
        <dbReference type="ChEBI" id="CHEBI:58359"/>
        <dbReference type="ChEBI" id="CHEBI:78520"/>
        <dbReference type="ChEBI" id="CHEBI:78521"/>
        <dbReference type="ChEBI" id="CHEBI:456216"/>
        <dbReference type="EC" id="6.3.5.7"/>
    </reaction>
</comment>
<dbReference type="NCBIfam" id="TIGR00132">
    <property type="entry name" value="gatA"/>
    <property type="match status" value="1"/>
</dbReference>
<proteinExistence type="inferred from homology"/>
<dbReference type="GO" id="GO:0006412">
    <property type="term" value="P:translation"/>
    <property type="evidence" value="ECO:0007669"/>
    <property type="project" value="UniProtKB-UniRule"/>
</dbReference>
<evidence type="ECO:0000259" key="8">
    <source>
        <dbReference type="Pfam" id="PF01425"/>
    </source>
</evidence>
<dbReference type="EMBL" id="ACJX03000001">
    <property type="protein sequence ID" value="KRT34646.1"/>
    <property type="molecule type" value="Genomic_DNA"/>
</dbReference>
<evidence type="ECO:0000256" key="1">
    <source>
        <dbReference type="ARBA" id="ARBA00008069"/>
    </source>
</evidence>
<comment type="function">
    <text evidence="7">Allows the formation of correctly charged Gln-tRNA(Gln) through the transamidation of misacylated Glu-tRNA(Gln) in organisms which lack glutaminyl-tRNA synthetase. The reaction takes place in the presence of glutamine and ATP through an activated gamma-phospho-Glu-tRNA(Gln).</text>
</comment>
<evidence type="ECO:0000313" key="9">
    <source>
        <dbReference type="EMBL" id="KRT34646.1"/>
    </source>
</evidence>
<dbReference type="RefSeq" id="WP_009200477.1">
    <property type="nucleotide sequence ID" value="NZ_ACJX03000001.1"/>
</dbReference>
<organism evidence="9 10">
    <name type="scientific">Acetomicrobium hydrogeniformans ATCC BAA-1850</name>
    <dbReference type="NCBI Taxonomy" id="592015"/>
    <lineage>
        <taxon>Bacteria</taxon>
        <taxon>Thermotogati</taxon>
        <taxon>Synergistota</taxon>
        <taxon>Synergistia</taxon>
        <taxon>Synergistales</taxon>
        <taxon>Acetomicrobiaceae</taxon>
        <taxon>Acetomicrobium</taxon>
    </lineage>
</organism>
<dbReference type="GO" id="GO:0030956">
    <property type="term" value="C:glutamyl-tRNA(Gln) amidotransferase complex"/>
    <property type="evidence" value="ECO:0007669"/>
    <property type="project" value="InterPro"/>
</dbReference>
<comment type="similarity">
    <text evidence="1 7">Belongs to the amidase family. GatA subfamily.</text>
</comment>
<sequence>MKNSEFLKLSALDLVEGYKKGDFTVSDVIETALEYIEVNERNLNALITPLYEEARSRSWMLDAALARGEELGSLFGVPVVVKDNITVDGVRTTCGSRMLENWISPYSAHVVECLERAGAVIIGKANMDEFAMGSSTEFSAFGPALNPWDLSRVPGGSSGGSAASVAAGYAPIALGSDTGGSIRQPAAFCGVYGLKPTYGLVSRFGLIAFASSLDQIGPFARSLKDVAAILQVISEPDARDATCTRKERPNYAEFLNVTSLEGFKVGYLAGYESLEIDDEIKRAISQTIEICKESGAEIVEVDLPISTRYGLPCYYTIAPAEASSNLARFDGVQYGFSVAADDLKELYLKSRGSGFGPEVKRRILIGTFVLGSSRYDAYYLQAQKVRQLIIREFNAAFSKADVLITPATPTLPFKRGEKLTDPVKAYMADLFTIPVNLAGLPALSMRASMSQSGLPVGVQLIGKKFGEGDILKAASVIEQVVGPAATALGGDRK</sequence>
<feature type="active site" description="Charge relay system" evidence="7">
    <location>
        <position position="157"/>
    </location>
</feature>
<dbReference type="Proteomes" id="UP000005273">
    <property type="component" value="Unassembled WGS sequence"/>
</dbReference>
<dbReference type="STRING" id="592015.HMPREF1705_03882"/>
<dbReference type="InterPro" id="IPR004412">
    <property type="entry name" value="GatA"/>
</dbReference>
<keyword evidence="3 7" id="KW-0547">Nucleotide-binding</keyword>
<dbReference type="Pfam" id="PF01425">
    <property type="entry name" value="Amidase"/>
    <property type="match status" value="1"/>
</dbReference>
<dbReference type="PROSITE" id="PS00571">
    <property type="entry name" value="AMIDASES"/>
    <property type="match status" value="1"/>
</dbReference>
<dbReference type="InterPro" id="IPR023631">
    <property type="entry name" value="Amidase_dom"/>
</dbReference>
<accession>A0A0T5X8J8</accession>
<dbReference type="PANTHER" id="PTHR11895:SF151">
    <property type="entry name" value="GLUTAMYL-TRNA(GLN) AMIDOTRANSFERASE SUBUNIT A"/>
    <property type="match status" value="1"/>
</dbReference>
<dbReference type="InterPro" id="IPR036928">
    <property type="entry name" value="AS_sf"/>
</dbReference>
<keyword evidence="9" id="KW-0808">Transferase</keyword>
<evidence type="ECO:0000256" key="4">
    <source>
        <dbReference type="ARBA" id="ARBA00022840"/>
    </source>
</evidence>
<feature type="domain" description="Amidase" evidence="8">
    <location>
        <begin position="27"/>
        <end position="471"/>
    </location>
</feature>
<reference evidence="10" key="1">
    <citation type="submission" date="2012-09" db="EMBL/GenBank/DDBJ databases">
        <authorList>
            <person name="Weinstock G."/>
            <person name="Sodergren E."/>
            <person name="Clifton S."/>
            <person name="Fulton L."/>
            <person name="Fulton B."/>
            <person name="Courtney L."/>
            <person name="Fronick C."/>
            <person name="Harrison M."/>
            <person name="Strong C."/>
            <person name="Farmer C."/>
            <person name="Delehaunty K."/>
            <person name="Markovic C."/>
            <person name="Hall O."/>
            <person name="Minx P."/>
            <person name="Tomlinson C."/>
            <person name="Mitreva M."/>
            <person name="Nelson J."/>
            <person name="Hou S."/>
            <person name="Wollam A."/>
            <person name="Pepin K.H."/>
            <person name="Johnson M."/>
            <person name="Bhonagiri V."/>
            <person name="Nash W.E."/>
            <person name="Suruliraj S."/>
            <person name="Warren W."/>
            <person name="Chinwalla A."/>
            <person name="Mardis E.R."/>
            <person name="Wilson R.K."/>
        </authorList>
    </citation>
    <scope>NUCLEOTIDE SEQUENCE [LARGE SCALE GENOMIC DNA]</scope>
    <source>
        <strain evidence="10">OS1</strain>
    </source>
</reference>
<gene>
    <name evidence="7" type="primary">gatA</name>
    <name evidence="9" type="ORF">HMPREF1705_03882</name>
</gene>
<keyword evidence="5 7" id="KW-0648">Protein biosynthesis</keyword>
<evidence type="ECO:0000256" key="2">
    <source>
        <dbReference type="ARBA" id="ARBA00022598"/>
    </source>
</evidence>
<keyword evidence="4 7" id="KW-0067">ATP-binding</keyword>
<dbReference type="SUPFAM" id="SSF75304">
    <property type="entry name" value="Amidase signature (AS) enzymes"/>
    <property type="match status" value="1"/>
</dbReference>
<dbReference type="InterPro" id="IPR020556">
    <property type="entry name" value="Amidase_CS"/>
</dbReference>
<keyword evidence="10" id="KW-1185">Reference proteome</keyword>
<evidence type="ECO:0000256" key="6">
    <source>
        <dbReference type="ARBA" id="ARBA00047407"/>
    </source>
</evidence>
<dbReference type="AlphaFoldDB" id="A0A0T5X8J8"/>
<evidence type="ECO:0000256" key="7">
    <source>
        <dbReference type="HAMAP-Rule" id="MF_00120"/>
    </source>
</evidence>
<evidence type="ECO:0000256" key="3">
    <source>
        <dbReference type="ARBA" id="ARBA00022741"/>
    </source>
</evidence>
<evidence type="ECO:0000256" key="5">
    <source>
        <dbReference type="ARBA" id="ARBA00022917"/>
    </source>
</evidence>
<dbReference type="GO" id="GO:0050567">
    <property type="term" value="F:glutaminyl-tRNA synthase (glutamine-hydrolyzing) activity"/>
    <property type="evidence" value="ECO:0007669"/>
    <property type="project" value="UniProtKB-UniRule"/>
</dbReference>
<keyword evidence="2 7" id="KW-0436">Ligase</keyword>
<feature type="active site" description="Acyl-ester intermediate" evidence="7">
    <location>
        <position position="181"/>
    </location>
</feature>
<dbReference type="GO" id="GO:0005524">
    <property type="term" value="F:ATP binding"/>
    <property type="evidence" value="ECO:0007669"/>
    <property type="project" value="UniProtKB-KW"/>
</dbReference>
<dbReference type="EC" id="6.3.5.7" evidence="7"/>
<name>A0A0T5X8J8_9BACT</name>
<comment type="caution">
    <text evidence="9">The sequence shown here is derived from an EMBL/GenBank/DDBJ whole genome shotgun (WGS) entry which is preliminary data.</text>
</comment>
<protein>
    <recommendedName>
        <fullName evidence="7">Glutamyl-tRNA(Gln) amidotransferase subunit A</fullName>
        <shortName evidence="7">Glu-ADT subunit A</shortName>
        <ecNumber evidence="7">6.3.5.7</ecNumber>
    </recommendedName>
</protein>
<comment type="subunit">
    <text evidence="7">Heterotrimer of A, B and C subunits.</text>
</comment>
<feature type="active site" description="Charge relay system" evidence="7">
    <location>
        <position position="82"/>
    </location>
</feature>
<dbReference type="GO" id="GO:0016740">
    <property type="term" value="F:transferase activity"/>
    <property type="evidence" value="ECO:0007669"/>
    <property type="project" value="UniProtKB-KW"/>
</dbReference>
<dbReference type="PANTHER" id="PTHR11895">
    <property type="entry name" value="TRANSAMIDASE"/>
    <property type="match status" value="1"/>
</dbReference>
<dbReference type="Gene3D" id="3.90.1300.10">
    <property type="entry name" value="Amidase signature (AS) domain"/>
    <property type="match status" value="1"/>
</dbReference>
<dbReference type="OrthoDB" id="9811471at2"/>
<dbReference type="eggNOG" id="COG0154">
    <property type="taxonomic scope" value="Bacteria"/>
</dbReference>